<feature type="modified residue" description="4-aspartylphosphate" evidence="1">
    <location>
        <position position="52"/>
    </location>
</feature>
<dbReference type="InterPro" id="IPR001789">
    <property type="entry name" value="Sig_transdc_resp-reg_receiver"/>
</dbReference>
<proteinExistence type="predicted"/>
<dbReference type="RefSeq" id="WP_344691316.1">
    <property type="nucleotide sequence ID" value="NZ_BAABBF010000001.1"/>
</dbReference>
<dbReference type="Proteomes" id="UP001500523">
    <property type="component" value="Unassembled WGS sequence"/>
</dbReference>
<dbReference type="SMART" id="SM00448">
    <property type="entry name" value="REC"/>
    <property type="match status" value="1"/>
</dbReference>
<keyword evidence="4" id="KW-1185">Reference proteome</keyword>
<reference evidence="4" key="1">
    <citation type="journal article" date="2019" name="Int. J. Syst. Evol. Microbiol.">
        <title>The Global Catalogue of Microorganisms (GCM) 10K type strain sequencing project: providing services to taxonomists for standard genome sequencing and annotation.</title>
        <authorList>
            <consortium name="The Broad Institute Genomics Platform"/>
            <consortium name="The Broad Institute Genome Sequencing Center for Infectious Disease"/>
            <person name="Wu L."/>
            <person name="Ma J."/>
        </authorList>
    </citation>
    <scope>NUCLEOTIDE SEQUENCE [LARGE SCALE GENOMIC DNA]</scope>
    <source>
        <strain evidence="4">JCM 17498</strain>
    </source>
</reference>
<dbReference type="InterPro" id="IPR011006">
    <property type="entry name" value="CheY-like_superfamily"/>
</dbReference>
<dbReference type="SUPFAM" id="SSF52172">
    <property type="entry name" value="CheY-like"/>
    <property type="match status" value="1"/>
</dbReference>
<feature type="domain" description="Response regulatory" evidence="2">
    <location>
        <begin position="4"/>
        <end position="113"/>
    </location>
</feature>
<dbReference type="Gene3D" id="3.40.50.2300">
    <property type="match status" value="1"/>
</dbReference>
<evidence type="ECO:0000259" key="2">
    <source>
        <dbReference type="PROSITE" id="PS50110"/>
    </source>
</evidence>
<evidence type="ECO:0000256" key="1">
    <source>
        <dbReference type="PROSITE-ProRule" id="PRU00169"/>
    </source>
</evidence>
<comment type="caution">
    <text evidence="3">The sequence shown here is derived from an EMBL/GenBank/DDBJ whole genome shotgun (WGS) entry which is preliminary data.</text>
</comment>
<protein>
    <recommendedName>
        <fullName evidence="2">Response regulatory domain-containing protein</fullName>
    </recommendedName>
</protein>
<dbReference type="EMBL" id="BAABBF010000001">
    <property type="protein sequence ID" value="GAA3694420.1"/>
    <property type="molecule type" value="Genomic_DNA"/>
</dbReference>
<gene>
    <name evidence="3" type="ORF">GCM10022268_01520</name>
</gene>
<accession>A0ABP7CPR8</accession>
<evidence type="ECO:0000313" key="4">
    <source>
        <dbReference type="Proteomes" id="UP001500523"/>
    </source>
</evidence>
<dbReference type="Pfam" id="PF00072">
    <property type="entry name" value="Response_reg"/>
    <property type="match status" value="1"/>
</dbReference>
<organism evidence="3 4">
    <name type="scientific">Sphingomonas cynarae</name>
    <dbReference type="NCBI Taxonomy" id="930197"/>
    <lineage>
        <taxon>Bacteria</taxon>
        <taxon>Pseudomonadati</taxon>
        <taxon>Pseudomonadota</taxon>
        <taxon>Alphaproteobacteria</taxon>
        <taxon>Sphingomonadales</taxon>
        <taxon>Sphingomonadaceae</taxon>
        <taxon>Sphingomonas</taxon>
    </lineage>
</organism>
<sequence>MSKTALIVEDEIFVALDLERILLDAGYNVAAIAADRESALLAAPECGFAFVDVNLRDGPTGPDIARRIAADYGIKVVFVTANPTQIGDGDGALGYIRKPFTERSILAAAAMATSVNTSVNVAASDDVVPFVAPVMTDASCRHDLMVDAKAG</sequence>
<evidence type="ECO:0000313" key="3">
    <source>
        <dbReference type="EMBL" id="GAA3694420.1"/>
    </source>
</evidence>
<dbReference type="PROSITE" id="PS50110">
    <property type="entry name" value="RESPONSE_REGULATORY"/>
    <property type="match status" value="1"/>
</dbReference>
<name>A0ABP7CPR8_9SPHN</name>
<keyword evidence="1" id="KW-0597">Phosphoprotein</keyword>